<dbReference type="PANTHER" id="PTHR37309:SF1">
    <property type="entry name" value="SLR0284 PROTEIN"/>
    <property type="match status" value="1"/>
</dbReference>
<dbReference type="KEGG" id="htl:HPTL_1199"/>
<accession>A0A2Z6DYA7</accession>
<protein>
    <recommendedName>
        <fullName evidence="4">Phage holin family protein</fullName>
    </recommendedName>
</protein>
<keyword evidence="1" id="KW-0472">Membrane</keyword>
<name>A0A2Z6DYA7_HYDTE</name>
<dbReference type="EMBL" id="AP018558">
    <property type="protein sequence ID" value="BBD77463.1"/>
    <property type="molecule type" value="Genomic_DNA"/>
</dbReference>
<dbReference type="RefSeq" id="WP_119336104.1">
    <property type="nucleotide sequence ID" value="NZ_AP018558.1"/>
</dbReference>
<evidence type="ECO:0000256" key="1">
    <source>
        <dbReference type="SAM" id="Phobius"/>
    </source>
</evidence>
<gene>
    <name evidence="2" type="ORF">HPTL_1199</name>
</gene>
<feature type="transmembrane region" description="Helical" evidence="1">
    <location>
        <begin position="33"/>
        <end position="51"/>
    </location>
</feature>
<dbReference type="AlphaFoldDB" id="A0A2Z6DYA7"/>
<sequence length="142" mass="15793">MLPSWLRLLLHWLLNAVALLAVAEIVSGITVTGYGAALLTAFVLGIINWSIKPILLLLTLPATLFTLGIFALVINALLFWAATGIVPGVVVADFWSAFWGALLYSILTGVVAIALSDPRYEVKVRWRVDRRRWHDRDDDPWV</sequence>
<reference evidence="2 3" key="1">
    <citation type="submission" date="2018-04" db="EMBL/GenBank/DDBJ databases">
        <title>Complete genome sequence of Hydrogenophilus thermoluteolus TH-1.</title>
        <authorList>
            <person name="Arai H."/>
        </authorList>
    </citation>
    <scope>NUCLEOTIDE SEQUENCE [LARGE SCALE GENOMIC DNA]</scope>
    <source>
        <strain evidence="2 3">TH-1</strain>
    </source>
</reference>
<keyword evidence="1" id="KW-0812">Transmembrane</keyword>
<keyword evidence="3" id="KW-1185">Reference proteome</keyword>
<feature type="transmembrane region" description="Helical" evidence="1">
    <location>
        <begin position="94"/>
        <end position="115"/>
    </location>
</feature>
<evidence type="ECO:0008006" key="4">
    <source>
        <dbReference type="Google" id="ProtNLM"/>
    </source>
</evidence>
<evidence type="ECO:0000313" key="2">
    <source>
        <dbReference type="EMBL" id="BBD77463.1"/>
    </source>
</evidence>
<dbReference type="Proteomes" id="UP000262004">
    <property type="component" value="Chromosome"/>
</dbReference>
<dbReference type="PANTHER" id="PTHR37309">
    <property type="entry name" value="SLR0284 PROTEIN"/>
    <property type="match status" value="1"/>
</dbReference>
<keyword evidence="1" id="KW-1133">Transmembrane helix</keyword>
<evidence type="ECO:0000313" key="3">
    <source>
        <dbReference type="Proteomes" id="UP000262004"/>
    </source>
</evidence>
<dbReference type="OrthoDB" id="9797048at2"/>
<dbReference type="Pfam" id="PF04020">
    <property type="entry name" value="Phage_holin_4_2"/>
    <property type="match status" value="1"/>
</dbReference>
<organism evidence="2 3">
    <name type="scientific">Hydrogenophilus thermoluteolus</name>
    <name type="common">Pseudomonas hydrogenothermophila</name>
    <dbReference type="NCBI Taxonomy" id="297"/>
    <lineage>
        <taxon>Bacteria</taxon>
        <taxon>Pseudomonadati</taxon>
        <taxon>Pseudomonadota</taxon>
        <taxon>Hydrogenophilia</taxon>
        <taxon>Hydrogenophilales</taxon>
        <taxon>Hydrogenophilaceae</taxon>
        <taxon>Hydrogenophilus</taxon>
    </lineage>
</organism>
<proteinExistence type="predicted"/>
<feature type="transmembrane region" description="Helical" evidence="1">
    <location>
        <begin position="58"/>
        <end position="82"/>
    </location>
</feature>
<dbReference type="InterPro" id="IPR007165">
    <property type="entry name" value="Phage_holin_4_2"/>
</dbReference>